<name>A0A433JUI8_9MICO</name>
<gene>
    <name evidence="1" type="ORF">ELQ94_10240</name>
</gene>
<accession>A0A433JUI8</accession>
<reference evidence="1 2" key="1">
    <citation type="submission" date="2018-12" db="EMBL/GenBank/DDBJ databases">
        <authorList>
            <person name="Li F."/>
        </authorList>
    </citation>
    <scope>NUCLEOTIDE SEQUENCE [LARGE SCALE GENOMIC DNA]</scope>
    <source>
        <strain evidence="1 2">EGI 6500705</strain>
    </source>
</reference>
<evidence type="ECO:0000313" key="2">
    <source>
        <dbReference type="Proteomes" id="UP000274909"/>
    </source>
</evidence>
<dbReference type="OrthoDB" id="4045431at2"/>
<protein>
    <submittedName>
        <fullName evidence="1">Uncharacterized protein</fullName>
    </submittedName>
</protein>
<proteinExistence type="predicted"/>
<evidence type="ECO:0000313" key="1">
    <source>
        <dbReference type="EMBL" id="RUR01821.1"/>
    </source>
</evidence>
<organism evidence="1 2">
    <name type="scientific">Labedella endophytica</name>
    <dbReference type="NCBI Taxonomy" id="1523160"/>
    <lineage>
        <taxon>Bacteria</taxon>
        <taxon>Bacillati</taxon>
        <taxon>Actinomycetota</taxon>
        <taxon>Actinomycetes</taxon>
        <taxon>Micrococcales</taxon>
        <taxon>Microbacteriaceae</taxon>
        <taxon>Labedella</taxon>
    </lineage>
</organism>
<dbReference type="AlphaFoldDB" id="A0A433JUI8"/>
<comment type="caution">
    <text evidence="1">The sequence shown here is derived from an EMBL/GenBank/DDBJ whole genome shotgun (WGS) entry which is preliminary data.</text>
</comment>
<dbReference type="EMBL" id="RZGZ01000002">
    <property type="protein sequence ID" value="RUR01821.1"/>
    <property type="molecule type" value="Genomic_DNA"/>
</dbReference>
<sequence length="192" mass="21042">MTPPGNQGEVHHVADYALIRVIFEGAGSAWWVTSASTREERIKRSFRIVLDELEQADSREAKSIPQLRTAASRQTRQQALDRIRELTKQLRAEMDAAGIPAAASAKIIMPKILNSAGRATTDGVEYGFSTAWSMTSSVAHGALTSVLQLSDRTQRSDMIMSNPDSVLAFTDPAGALLTLTRQSWHRYARATA</sequence>
<keyword evidence="2" id="KW-1185">Reference proteome</keyword>
<dbReference type="Proteomes" id="UP000274909">
    <property type="component" value="Unassembled WGS sequence"/>
</dbReference>